<dbReference type="OrthoDB" id="8561742at2"/>
<dbReference type="InterPro" id="IPR006597">
    <property type="entry name" value="Sel1-like"/>
</dbReference>
<name>A0A1H2Y8R4_THIRO</name>
<dbReference type="PANTHER" id="PTHR11102:SF160">
    <property type="entry name" value="ERAD-ASSOCIATED E3 UBIQUITIN-PROTEIN LIGASE COMPONENT HRD3"/>
    <property type="match status" value="1"/>
</dbReference>
<gene>
    <name evidence="1" type="ORF">SAMN05421783_11297</name>
</gene>
<organism evidence="1 2">
    <name type="scientific">Thiocapsa roseopersicina</name>
    <dbReference type="NCBI Taxonomy" id="1058"/>
    <lineage>
        <taxon>Bacteria</taxon>
        <taxon>Pseudomonadati</taxon>
        <taxon>Pseudomonadota</taxon>
        <taxon>Gammaproteobacteria</taxon>
        <taxon>Chromatiales</taxon>
        <taxon>Chromatiaceae</taxon>
        <taxon>Thiocapsa</taxon>
    </lineage>
</organism>
<dbReference type="Proteomes" id="UP000198816">
    <property type="component" value="Unassembled WGS sequence"/>
</dbReference>
<dbReference type="InterPro" id="IPR050767">
    <property type="entry name" value="Sel1_AlgK"/>
</dbReference>
<dbReference type="EMBL" id="FNNZ01000012">
    <property type="protein sequence ID" value="SDX01613.1"/>
    <property type="molecule type" value="Genomic_DNA"/>
</dbReference>
<dbReference type="AlphaFoldDB" id="A0A1H2Y8R4"/>
<dbReference type="STRING" id="1058.SAMN05421783_11297"/>
<proteinExistence type="predicted"/>
<keyword evidence="2" id="KW-1185">Reference proteome</keyword>
<dbReference type="RefSeq" id="WP_093033054.1">
    <property type="nucleotide sequence ID" value="NZ_FNNZ01000012.1"/>
</dbReference>
<evidence type="ECO:0000313" key="1">
    <source>
        <dbReference type="EMBL" id="SDX01613.1"/>
    </source>
</evidence>
<dbReference type="PANTHER" id="PTHR11102">
    <property type="entry name" value="SEL-1-LIKE PROTEIN"/>
    <property type="match status" value="1"/>
</dbReference>
<dbReference type="SMART" id="SM00671">
    <property type="entry name" value="SEL1"/>
    <property type="match status" value="3"/>
</dbReference>
<dbReference type="Pfam" id="PF08238">
    <property type="entry name" value="Sel1"/>
    <property type="match status" value="3"/>
</dbReference>
<sequence length="320" mass="35646">MLNTVQTRCPVCGIRQSALPKGAPPPACAQCGWDFPIFLGTDVVVRAGAQQRLDAAQAAWRAQRYVPDLLPKLTRDSFETADEFAARLAARPWCVGEAELQKTDFDVESGRFPVTFRNVHEWARYRLAAVIEPHLNLPGEQARMLFQQAAVWPVYTTLSSTDDRIELRALMLVAGDAELPVRADEPWSPPYPPIHRRARAGDRDARNILGWMYATGTEIARDPVEAVRWFRLAAEQGSAAAQCNLGLCHYHGEGVEYNAAEAANWFRRSAAQHWGKAEFMLGECYRRGCGVGSNVAEAANWYRRAADQGYADAQEALTRL</sequence>
<accession>A0A1H2Y8R4</accession>
<dbReference type="SUPFAM" id="SSF81901">
    <property type="entry name" value="HCP-like"/>
    <property type="match status" value="1"/>
</dbReference>
<evidence type="ECO:0000313" key="2">
    <source>
        <dbReference type="Proteomes" id="UP000198816"/>
    </source>
</evidence>
<dbReference type="InterPro" id="IPR011990">
    <property type="entry name" value="TPR-like_helical_dom_sf"/>
</dbReference>
<reference evidence="2" key="1">
    <citation type="submission" date="2016-10" db="EMBL/GenBank/DDBJ databases">
        <authorList>
            <person name="Varghese N."/>
            <person name="Submissions S."/>
        </authorList>
    </citation>
    <scope>NUCLEOTIDE SEQUENCE [LARGE SCALE GENOMIC DNA]</scope>
    <source>
        <strain evidence="2">DSM 217</strain>
    </source>
</reference>
<dbReference type="Gene3D" id="1.25.40.10">
    <property type="entry name" value="Tetratricopeptide repeat domain"/>
    <property type="match status" value="1"/>
</dbReference>
<protein>
    <submittedName>
        <fullName evidence="1">Sel1 repeat-containing protein</fullName>
    </submittedName>
</protein>